<dbReference type="EMBL" id="CAJNIZ010028947">
    <property type="protein sequence ID" value="CAE7512487.1"/>
    <property type="molecule type" value="Genomic_DNA"/>
</dbReference>
<dbReference type="AlphaFoldDB" id="A0A812T9S6"/>
<reference evidence="1" key="1">
    <citation type="submission" date="2021-02" db="EMBL/GenBank/DDBJ databases">
        <authorList>
            <person name="Dougan E. K."/>
            <person name="Rhodes N."/>
            <person name="Thang M."/>
            <person name="Chan C."/>
        </authorList>
    </citation>
    <scope>NUCLEOTIDE SEQUENCE</scope>
</reference>
<sequence>MKPHATGSPNDKVSARPAKLQTLNSFRRDLPFMSQNALQALLQKVHKEGLPEVRHAKGMKEATRMKLSSMNAYGPLLLHEPVDTIDGQPATIWMANTMSLLAGLYQQGGQWARLLHETHSSKPSQKEAPWKLLLYSDEVCPGNQLSHRLERKTMAIYGSFAEFHNMPQHEDAWFVVSIARSQEISNIQAGISQIFAKVIKSIFMNPVANPRLGVRLPHATDARQDIRLHFTMGGSIQNGLAMKQTFCTKGDSGTKFCMLCNNIRSMPQADSTSREEEDIPGSSVSTLAECELATDIEVLAAFQKCHQNSATMSKEQFAIYQKAAGITYNQHSLLLIQVLLQANLLKPVSGYIHDWTHTMASQGVTQRSIYILLSEANAWNQMESFLQLWTLPGVVGKKIKLHDLFTAKRIKFYKDNKRFKCTASECLGLTTLIKYMAQALFLPAGVQVDQCHSFVDMAAALEMQQVEKALTMFKHAGNEAQMLRKHHWLLHLSTHLAAWRFLPNCWPLERKHKILTMCATNMKKIGSYTKSLIEEVLCHDIHSLRTSEHFQAGVHLLQKHACSKELHKFLRSSVFQTKNPKEEVCTATAAMLETGGQVHQKDYV</sequence>
<accession>A0A812T9S6</accession>
<gene>
    <name evidence="1" type="ORF">SPIL2461_LOCUS13353</name>
</gene>
<protein>
    <submittedName>
        <fullName evidence="1">Uncharacterized protein</fullName>
    </submittedName>
</protein>
<evidence type="ECO:0000313" key="2">
    <source>
        <dbReference type="Proteomes" id="UP000649617"/>
    </source>
</evidence>
<dbReference type="Proteomes" id="UP000649617">
    <property type="component" value="Unassembled WGS sequence"/>
</dbReference>
<comment type="caution">
    <text evidence="1">The sequence shown here is derived from an EMBL/GenBank/DDBJ whole genome shotgun (WGS) entry which is preliminary data.</text>
</comment>
<name>A0A812T9S6_SYMPI</name>
<dbReference type="OrthoDB" id="442000at2759"/>
<proteinExistence type="predicted"/>
<evidence type="ECO:0000313" key="1">
    <source>
        <dbReference type="EMBL" id="CAE7512487.1"/>
    </source>
</evidence>
<organism evidence="1 2">
    <name type="scientific">Symbiodinium pilosum</name>
    <name type="common">Dinoflagellate</name>
    <dbReference type="NCBI Taxonomy" id="2952"/>
    <lineage>
        <taxon>Eukaryota</taxon>
        <taxon>Sar</taxon>
        <taxon>Alveolata</taxon>
        <taxon>Dinophyceae</taxon>
        <taxon>Suessiales</taxon>
        <taxon>Symbiodiniaceae</taxon>
        <taxon>Symbiodinium</taxon>
    </lineage>
</organism>
<keyword evidence="2" id="KW-1185">Reference proteome</keyword>